<keyword evidence="2" id="KW-1133">Transmembrane helix</keyword>
<feature type="transmembrane region" description="Helical" evidence="2">
    <location>
        <begin position="6"/>
        <end position="27"/>
    </location>
</feature>
<dbReference type="Proteomes" id="UP000005234">
    <property type="component" value="Chromosome"/>
</dbReference>
<accession>H8KYJ7</accession>
<gene>
    <name evidence="3" type="ordered locus">Fraau_0652</name>
</gene>
<proteinExistence type="predicted"/>
<dbReference type="EMBL" id="CP003350">
    <property type="protein sequence ID" value="AFC85125.1"/>
    <property type="molecule type" value="Genomic_DNA"/>
</dbReference>
<dbReference type="AlphaFoldDB" id="H8KYJ7"/>
<evidence type="ECO:0000256" key="2">
    <source>
        <dbReference type="SAM" id="Phobius"/>
    </source>
</evidence>
<protein>
    <submittedName>
        <fullName evidence="3">Uncharacterized protein</fullName>
    </submittedName>
</protein>
<keyword evidence="2" id="KW-0812">Transmembrane</keyword>
<organism evidence="3 4">
    <name type="scientific">Frateuria aurantia (strain ATCC 33424 / DSM 6220 / KCTC 2777 / LMG 1558 / NBRC 3245 / NCIMB 13370)</name>
    <name type="common">Acetobacter aurantius</name>
    <dbReference type="NCBI Taxonomy" id="767434"/>
    <lineage>
        <taxon>Bacteria</taxon>
        <taxon>Pseudomonadati</taxon>
        <taxon>Pseudomonadota</taxon>
        <taxon>Gammaproteobacteria</taxon>
        <taxon>Lysobacterales</taxon>
        <taxon>Rhodanobacteraceae</taxon>
        <taxon>Frateuria</taxon>
    </lineage>
</organism>
<reference evidence="3" key="1">
    <citation type="submission" date="2012-02" db="EMBL/GenBank/DDBJ databases">
        <title>The complete genome of Frateuria aurantia DSM 6220.</title>
        <authorList>
            <consortium name="US DOE Joint Genome Institute (JGI-PGF)"/>
            <person name="Lucas S."/>
            <person name="Copeland A."/>
            <person name="Lapidus A."/>
            <person name="Glavina del Rio T."/>
            <person name="Dalin E."/>
            <person name="Tice H."/>
            <person name="Bruce D."/>
            <person name="Goodwin L."/>
            <person name="Pitluck S."/>
            <person name="Peters L."/>
            <person name="Ovchinnikova G."/>
            <person name="Teshima H."/>
            <person name="Kyrpides N."/>
            <person name="Mavromatis K."/>
            <person name="Ivanova N."/>
            <person name="Brettin T."/>
            <person name="Detter J.C."/>
            <person name="Han C."/>
            <person name="Larimer F."/>
            <person name="Land M."/>
            <person name="Hauser L."/>
            <person name="Markowitz V."/>
            <person name="Cheng J.-F."/>
            <person name="Hugenholtz P."/>
            <person name="Woyke T."/>
            <person name="Wu D."/>
            <person name="Brambilla E."/>
            <person name="Klenk H.-P."/>
            <person name="Eisen J.A."/>
        </authorList>
    </citation>
    <scope>NUCLEOTIDE SEQUENCE</scope>
    <source>
        <strain evidence="3">DSM 6220</strain>
    </source>
</reference>
<evidence type="ECO:0000313" key="4">
    <source>
        <dbReference type="Proteomes" id="UP000005234"/>
    </source>
</evidence>
<feature type="region of interest" description="Disordered" evidence="1">
    <location>
        <begin position="35"/>
        <end position="69"/>
    </location>
</feature>
<evidence type="ECO:0000256" key="1">
    <source>
        <dbReference type="SAM" id="MobiDB-lite"/>
    </source>
</evidence>
<dbReference type="HOGENOM" id="CLU_2769845_0_0_6"/>
<keyword evidence="2" id="KW-0472">Membrane</keyword>
<sequence length="69" mass="7644">MGLLTMLVLMNLGFTLASGILVARLFWDISRNHGDTVRYPTRRLPAEPSVTHGESNHKDGQTERPSSPP</sequence>
<evidence type="ECO:0000313" key="3">
    <source>
        <dbReference type="EMBL" id="AFC85125.1"/>
    </source>
</evidence>
<dbReference type="KEGG" id="fau:Fraau_0652"/>
<keyword evidence="4" id="KW-1185">Reference proteome</keyword>
<dbReference type="STRING" id="767434.Fraau_0652"/>
<name>H8KYJ7_FRAAD</name>